<dbReference type="EMBL" id="LBVO01000042">
    <property type="protein sequence ID" value="KKQ88012.1"/>
    <property type="molecule type" value="Genomic_DNA"/>
</dbReference>
<keyword evidence="10 13" id="KW-1133">Transmembrane helix</keyword>
<gene>
    <name evidence="16" type="ORF">UT11_C0042G0006</name>
</gene>
<dbReference type="AlphaFoldDB" id="A0A0G0LAH1"/>
<feature type="domain" description="Penicillin-binding protein transpeptidase" evidence="14">
    <location>
        <begin position="311"/>
        <end position="634"/>
    </location>
</feature>
<dbReference type="SUPFAM" id="SSF56601">
    <property type="entry name" value="beta-lactamase/transpeptidase-like"/>
    <property type="match status" value="1"/>
</dbReference>
<dbReference type="GO" id="GO:0009002">
    <property type="term" value="F:serine-type D-Ala-D-Ala carboxypeptidase activity"/>
    <property type="evidence" value="ECO:0007669"/>
    <property type="project" value="InterPro"/>
</dbReference>
<dbReference type="GO" id="GO:0008658">
    <property type="term" value="F:penicillin binding"/>
    <property type="evidence" value="ECO:0007669"/>
    <property type="project" value="InterPro"/>
</dbReference>
<dbReference type="Gene3D" id="3.90.1310.10">
    <property type="entry name" value="Penicillin-binding protein 2a (Domain 2)"/>
    <property type="match status" value="1"/>
</dbReference>
<dbReference type="GO" id="GO:0009252">
    <property type="term" value="P:peptidoglycan biosynthetic process"/>
    <property type="evidence" value="ECO:0007669"/>
    <property type="project" value="UniProtKB-KW"/>
</dbReference>
<evidence type="ECO:0000313" key="17">
    <source>
        <dbReference type="Proteomes" id="UP000033934"/>
    </source>
</evidence>
<evidence type="ECO:0000256" key="10">
    <source>
        <dbReference type="ARBA" id="ARBA00022989"/>
    </source>
</evidence>
<dbReference type="SUPFAM" id="SSF56519">
    <property type="entry name" value="Penicillin binding protein dimerisation domain"/>
    <property type="match status" value="1"/>
</dbReference>
<dbReference type="InterPro" id="IPR050515">
    <property type="entry name" value="Beta-lactam/transpept"/>
</dbReference>
<evidence type="ECO:0000256" key="4">
    <source>
        <dbReference type="ARBA" id="ARBA00022519"/>
    </source>
</evidence>
<dbReference type="InterPro" id="IPR012338">
    <property type="entry name" value="Beta-lactam/transpept-like"/>
</dbReference>
<comment type="subcellular location">
    <subcellularLocation>
        <location evidence="2">Cell membrane</location>
    </subcellularLocation>
    <subcellularLocation>
        <location evidence="1">Membrane</location>
        <topology evidence="1">Single-pass membrane protein</topology>
    </subcellularLocation>
</comment>
<dbReference type="InterPro" id="IPR017790">
    <property type="entry name" value="Penicillin-binding_protein_2"/>
</dbReference>
<evidence type="ECO:0000313" key="16">
    <source>
        <dbReference type="EMBL" id="KKQ88012.1"/>
    </source>
</evidence>
<evidence type="ECO:0000256" key="6">
    <source>
        <dbReference type="ARBA" id="ARBA00022692"/>
    </source>
</evidence>
<keyword evidence="5" id="KW-0645">Protease</keyword>
<dbReference type="PANTHER" id="PTHR30627">
    <property type="entry name" value="PEPTIDOGLYCAN D,D-TRANSPEPTIDASE"/>
    <property type="match status" value="1"/>
</dbReference>
<dbReference type="Proteomes" id="UP000033934">
    <property type="component" value="Unassembled WGS sequence"/>
</dbReference>
<evidence type="ECO:0000256" key="11">
    <source>
        <dbReference type="ARBA" id="ARBA00023136"/>
    </source>
</evidence>
<evidence type="ECO:0000256" key="1">
    <source>
        <dbReference type="ARBA" id="ARBA00004167"/>
    </source>
</evidence>
<protein>
    <submittedName>
        <fullName evidence="16">Penicillin-binding protein 2</fullName>
    </submittedName>
</protein>
<dbReference type="InterPro" id="IPR036138">
    <property type="entry name" value="PBP_dimer_sf"/>
</dbReference>
<evidence type="ECO:0000256" key="9">
    <source>
        <dbReference type="ARBA" id="ARBA00022984"/>
    </source>
</evidence>
<keyword evidence="9" id="KW-0573">Peptidoglycan synthesis</keyword>
<dbReference type="GO" id="GO:0071972">
    <property type="term" value="F:peptidoglycan L,D-transpeptidase activity"/>
    <property type="evidence" value="ECO:0007669"/>
    <property type="project" value="TreeGrafter"/>
</dbReference>
<dbReference type="Pfam" id="PF00905">
    <property type="entry name" value="Transpeptidase"/>
    <property type="match status" value="1"/>
</dbReference>
<feature type="transmembrane region" description="Helical" evidence="13">
    <location>
        <begin position="48"/>
        <end position="67"/>
    </location>
</feature>
<evidence type="ECO:0000256" key="13">
    <source>
        <dbReference type="SAM" id="Phobius"/>
    </source>
</evidence>
<dbReference type="Pfam" id="PF03717">
    <property type="entry name" value="PBP_dimer"/>
    <property type="match status" value="1"/>
</dbReference>
<keyword evidence="11 13" id="KW-0472">Membrane</keyword>
<reference evidence="16 17" key="1">
    <citation type="journal article" date="2015" name="Nature">
        <title>rRNA introns, odd ribosomes, and small enigmatic genomes across a large radiation of phyla.</title>
        <authorList>
            <person name="Brown C.T."/>
            <person name="Hug L.A."/>
            <person name="Thomas B.C."/>
            <person name="Sharon I."/>
            <person name="Castelle C.J."/>
            <person name="Singh A."/>
            <person name="Wilkins M.J."/>
            <person name="Williams K.H."/>
            <person name="Banfield J.F."/>
        </authorList>
    </citation>
    <scope>NUCLEOTIDE SEQUENCE [LARGE SCALE GENOMIC DNA]</scope>
</reference>
<keyword evidence="12" id="KW-0961">Cell wall biogenesis/degradation</keyword>
<keyword evidence="6 13" id="KW-0812">Transmembrane</keyword>
<sequence>MSIDIFGNSQNYSHVKSTEEKDYLYPIERTTSGDDNEFIDDEPVKRPVYFFSFILFFGLLTLGFQLARIQIANYSHYQSLASGNSIRVLIVPPNRGLILDQKLNPLVRNVNKHALAVNLAELPRNSKDRDKLFASVEPFLHLSEDEKNQIKKSLITGSGQLVLRTNINRDEMLLLKEKLAKIPSFTVIEKPIRQYNTVSGLGQLLGYLGRVGEEEVKSGDFLPTEEIGRLGLEKVYDADLRGKMGHSTVEVDARGDIVRTVSAPENNDPQAGLNLKLSLNEELQKQVGQFLKEAIEEREKRFGQTPKLGASAVVMNPKTGSILSMVSLPDFDNNLFATGISTQDYQNLQNNEGKPMLNRTIQAQFPSGSVIKPVIASSALNAGTISPNFSVDTPASIQIGSFNFPDWKDHGTTDIRRALAESNNIFFYGLGGGWQGHITGLGMERMVDYFKRFGFDSPTGVDLTGENSGFVPTPEWKVKTRGEQWYIGDTYHFSIGQGDFLTTPIQLASAISAIANGGTLYKPKLGEAWLDQKNNVVKKIEPEVKNKNFVSANALKVVREGMRQGVEYGSSHKLNTLKVTSAAKTGTAQFGTEERTHAWFTCFAPYEDPEIAVTVIIEGGGGGQELALGVAEKILRYYYNDPAPQIPAEEPQNPEVPIEIP</sequence>
<dbReference type="GO" id="GO:0006508">
    <property type="term" value="P:proteolysis"/>
    <property type="evidence" value="ECO:0007669"/>
    <property type="project" value="UniProtKB-KW"/>
</dbReference>
<dbReference type="GO" id="GO:0005886">
    <property type="term" value="C:plasma membrane"/>
    <property type="evidence" value="ECO:0007669"/>
    <property type="project" value="UniProtKB-SubCell"/>
</dbReference>
<accession>A0A0G0LAH1</accession>
<dbReference type="PATRIC" id="fig|1618334.3.peg.607"/>
<dbReference type="InterPro" id="IPR001460">
    <property type="entry name" value="PCN-bd_Tpept"/>
</dbReference>
<evidence type="ECO:0000256" key="3">
    <source>
        <dbReference type="ARBA" id="ARBA00022475"/>
    </source>
</evidence>
<keyword evidence="4" id="KW-0997">Cell inner membrane</keyword>
<dbReference type="PANTHER" id="PTHR30627:SF2">
    <property type="entry name" value="PEPTIDOGLYCAN D,D-TRANSPEPTIDASE MRDA"/>
    <property type="match status" value="1"/>
</dbReference>
<evidence type="ECO:0000256" key="12">
    <source>
        <dbReference type="ARBA" id="ARBA00023316"/>
    </source>
</evidence>
<feature type="domain" description="Penicillin-binding protein dimerisation" evidence="15">
    <location>
        <begin position="91"/>
        <end position="261"/>
    </location>
</feature>
<dbReference type="NCBIfam" id="TIGR03423">
    <property type="entry name" value="pbp2_mrdA"/>
    <property type="match status" value="1"/>
</dbReference>
<evidence type="ECO:0000256" key="7">
    <source>
        <dbReference type="ARBA" id="ARBA00022801"/>
    </source>
</evidence>
<keyword evidence="8" id="KW-0133">Cell shape</keyword>
<dbReference type="Gene3D" id="3.30.1390.30">
    <property type="entry name" value="Penicillin-binding protein 2a, domain 3"/>
    <property type="match status" value="1"/>
</dbReference>
<evidence type="ECO:0000256" key="8">
    <source>
        <dbReference type="ARBA" id="ARBA00022960"/>
    </source>
</evidence>
<evidence type="ECO:0000259" key="14">
    <source>
        <dbReference type="Pfam" id="PF00905"/>
    </source>
</evidence>
<evidence type="ECO:0000259" key="15">
    <source>
        <dbReference type="Pfam" id="PF03717"/>
    </source>
</evidence>
<dbReference type="Gene3D" id="3.40.710.10">
    <property type="entry name" value="DD-peptidase/beta-lactamase superfamily"/>
    <property type="match status" value="1"/>
</dbReference>
<comment type="caution">
    <text evidence="16">The sequence shown here is derived from an EMBL/GenBank/DDBJ whole genome shotgun (WGS) entry which is preliminary data.</text>
</comment>
<dbReference type="GO" id="GO:0071555">
    <property type="term" value="P:cell wall organization"/>
    <property type="evidence" value="ECO:0007669"/>
    <property type="project" value="UniProtKB-KW"/>
</dbReference>
<keyword evidence="7" id="KW-0378">Hydrolase</keyword>
<dbReference type="InterPro" id="IPR005311">
    <property type="entry name" value="PBP_dimer"/>
</dbReference>
<name>A0A0G0LAH1_9BACT</name>
<organism evidence="16 17">
    <name type="scientific">Berkelbacteria bacterium GW2011_GWA2_38_9</name>
    <dbReference type="NCBI Taxonomy" id="1618334"/>
    <lineage>
        <taxon>Bacteria</taxon>
        <taxon>Candidatus Berkelbacteria</taxon>
    </lineage>
</organism>
<evidence type="ECO:0000256" key="2">
    <source>
        <dbReference type="ARBA" id="ARBA00004236"/>
    </source>
</evidence>
<dbReference type="GO" id="GO:0008360">
    <property type="term" value="P:regulation of cell shape"/>
    <property type="evidence" value="ECO:0007669"/>
    <property type="project" value="UniProtKB-KW"/>
</dbReference>
<proteinExistence type="predicted"/>
<evidence type="ECO:0000256" key="5">
    <source>
        <dbReference type="ARBA" id="ARBA00022670"/>
    </source>
</evidence>
<keyword evidence="3" id="KW-1003">Cell membrane</keyword>